<sequence>MHFFMAIKFTVVDLGPQGSGGNFFV</sequence>
<dbReference type="EMBL" id="GGEC01090806">
    <property type="protein sequence ID" value="MBX71290.1"/>
    <property type="molecule type" value="Transcribed_RNA"/>
</dbReference>
<evidence type="ECO:0000313" key="1">
    <source>
        <dbReference type="EMBL" id="MBX71290.1"/>
    </source>
</evidence>
<dbReference type="AlphaFoldDB" id="A0A2P2QW94"/>
<reference evidence="1" key="1">
    <citation type="submission" date="2018-02" db="EMBL/GenBank/DDBJ databases">
        <title>Rhizophora mucronata_Transcriptome.</title>
        <authorList>
            <person name="Meera S.P."/>
            <person name="Sreeshan A."/>
            <person name="Augustine A."/>
        </authorList>
    </citation>
    <scope>NUCLEOTIDE SEQUENCE</scope>
    <source>
        <tissue evidence="1">Leaf</tissue>
    </source>
</reference>
<proteinExistence type="predicted"/>
<protein>
    <submittedName>
        <fullName evidence="1">Uncharacterized protein</fullName>
    </submittedName>
</protein>
<accession>A0A2P2QW94</accession>
<organism evidence="1">
    <name type="scientific">Rhizophora mucronata</name>
    <name type="common">Asiatic mangrove</name>
    <dbReference type="NCBI Taxonomy" id="61149"/>
    <lineage>
        <taxon>Eukaryota</taxon>
        <taxon>Viridiplantae</taxon>
        <taxon>Streptophyta</taxon>
        <taxon>Embryophyta</taxon>
        <taxon>Tracheophyta</taxon>
        <taxon>Spermatophyta</taxon>
        <taxon>Magnoliopsida</taxon>
        <taxon>eudicotyledons</taxon>
        <taxon>Gunneridae</taxon>
        <taxon>Pentapetalae</taxon>
        <taxon>rosids</taxon>
        <taxon>fabids</taxon>
        <taxon>Malpighiales</taxon>
        <taxon>Rhizophoraceae</taxon>
        <taxon>Rhizophora</taxon>
    </lineage>
</organism>
<name>A0A2P2QW94_RHIMU</name>